<organism evidence="2 3">
    <name type="scientific">Diploptera punctata</name>
    <name type="common">Pacific beetle cockroach</name>
    <dbReference type="NCBI Taxonomy" id="6984"/>
    <lineage>
        <taxon>Eukaryota</taxon>
        <taxon>Metazoa</taxon>
        <taxon>Ecdysozoa</taxon>
        <taxon>Arthropoda</taxon>
        <taxon>Hexapoda</taxon>
        <taxon>Insecta</taxon>
        <taxon>Pterygota</taxon>
        <taxon>Neoptera</taxon>
        <taxon>Polyneoptera</taxon>
        <taxon>Dictyoptera</taxon>
        <taxon>Blattodea</taxon>
        <taxon>Blaberoidea</taxon>
        <taxon>Blaberidae</taxon>
        <taxon>Diplopterinae</taxon>
        <taxon>Diploptera</taxon>
    </lineage>
</organism>
<dbReference type="Pfam" id="PF20500">
    <property type="entry name" value="DNA-PKcs_N"/>
    <property type="match status" value="1"/>
</dbReference>
<name>A0AAD8A7M7_DIPPU</name>
<dbReference type="Proteomes" id="UP001233999">
    <property type="component" value="Unassembled WGS sequence"/>
</dbReference>
<evidence type="ECO:0000259" key="1">
    <source>
        <dbReference type="Pfam" id="PF20500"/>
    </source>
</evidence>
<sequence length="71" mass="8443">MFQYFITIFNNKVKEENATQNELVIRAFGAFAAPCRSFMKQQDVLFMLTVVMQKAEDKFFRSEQFAHFILH</sequence>
<dbReference type="InterPro" id="IPR046804">
    <property type="entry name" value="DNA-PKcs_N"/>
</dbReference>
<accession>A0AAD8A7M7</accession>
<dbReference type="AlphaFoldDB" id="A0AAD8A7M7"/>
<gene>
    <name evidence="2" type="ORF">L9F63_015221</name>
</gene>
<feature type="domain" description="DNA-PKcs N-terminal" evidence="1">
    <location>
        <begin position="2"/>
        <end position="62"/>
    </location>
</feature>
<protein>
    <recommendedName>
        <fullName evidence="1">DNA-PKcs N-terminal domain-containing protein</fullName>
    </recommendedName>
</protein>
<reference evidence="2" key="2">
    <citation type="submission" date="2023-05" db="EMBL/GenBank/DDBJ databases">
        <authorList>
            <person name="Fouks B."/>
        </authorList>
    </citation>
    <scope>NUCLEOTIDE SEQUENCE</scope>
    <source>
        <strain evidence="2">Stay&amp;Tobe</strain>
        <tissue evidence="2">Testes</tissue>
    </source>
</reference>
<reference evidence="2" key="1">
    <citation type="journal article" date="2023" name="IScience">
        <title>Live-bearing cockroach genome reveals convergent evolutionary mechanisms linked to viviparity in insects and beyond.</title>
        <authorList>
            <person name="Fouks B."/>
            <person name="Harrison M.C."/>
            <person name="Mikhailova A.A."/>
            <person name="Marchal E."/>
            <person name="English S."/>
            <person name="Carruthers M."/>
            <person name="Jennings E.C."/>
            <person name="Chiamaka E.L."/>
            <person name="Frigard R.A."/>
            <person name="Pippel M."/>
            <person name="Attardo G.M."/>
            <person name="Benoit J.B."/>
            <person name="Bornberg-Bauer E."/>
            <person name="Tobe S.S."/>
        </authorList>
    </citation>
    <scope>NUCLEOTIDE SEQUENCE</scope>
    <source>
        <strain evidence="2">Stay&amp;Tobe</strain>
    </source>
</reference>
<feature type="non-terminal residue" evidence="2">
    <location>
        <position position="71"/>
    </location>
</feature>
<proteinExistence type="predicted"/>
<evidence type="ECO:0000313" key="3">
    <source>
        <dbReference type="Proteomes" id="UP001233999"/>
    </source>
</evidence>
<keyword evidence="3" id="KW-1185">Reference proteome</keyword>
<comment type="caution">
    <text evidence="2">The sequence shown here is derived from an EMBL/GenBank/DDBJ whole genome shotgun (WGS) entry which is preliminary data.</text>
</comment>
<dbReference type="EMBL" id="JASPKZ010003453">
    <property type="protein sequence ID" value="KAJ9593222.1"/>
    <property type="molecule type" value="Genomic_DNA"/>
</dbReference>
<evidence type="ECO:0000313" key="2">
    <source>
        <dbReference type="EMBL" id="KAJ9593222.1"/>
    </source>
</evidence>